<dbReference type="Proteomes" id="UP000219914">
    <property type="component" value="Unassembled WGS sequence"/>
</dbReference>
<evidence type="ECO:0000256" key="1">
    <source>
        <dbReference type="PROSITE-ProRule" id="PRU00169"/>
    </source>
</evidence>
<keyword evidence="5" id="KW-1185">Reference proteome</keyword>
<evidence type="ECO:0000259" key="2">
    <source>
        <dbReference type="PROSITE" id="PS50110"/>
    </source>
</evidence>
<feature type="domain" description="Response regulatory" evidence="2">
    <location>
        <begin position="14"/>
        <end position="126"/>
    </location>
</feature>
<dbReference type="Gene3D" id="3.40.50.2300">
    <property type="match status" value="1"/>
</dbReference>
<dbReference type="Proteomes" id="UP001268610">
    <property type="component" value="Unassembled WGS sequence"/>
</dbReference>
<protein>
    <submittedName>
        <fullName evidence="3">Response regulator</fullName>
    </submittedName>
</protein>
<evidence type="ECO:0000313" key="4">
    <source>
        <dbReference type="EMBL" id="PDT22426.1"/>
    </source>
</evidence>
<accession>A0A2A6KC00</accession>
<dbReference type="RefSeq" id="WP_025416077.1">
    <property type="nucleotide sequence ID" value="NZ_CP054027.1"/>
</dbReference>
<keyword evidence="1" id="KW-0597">Phosphoprotein</keyword>
<dbReference type="InterPro" id="IPR001789">
    <property type="entry name" value="Sig_transdc_resp-reg_receiver"/>
</dbReference>
<dbReference type="SUPFAM" id="SSF52172">
    <property type="entry name" value="CheY-like"/>
    <property type="match status" value="1"/>
</dbReference>
<dbReference type="SMART" id="SM00448">
    <property type="entry name" value="REC"/>
    <property type="match status" value="1"/>
</dbReference>
<evidence type="ECO:0000313" key="5">
    <source>
        <dbReference type="Proteomes" id="UP000219914"/>
    </source>
</evidence>
<dbReference type="EMBL" id="NWSY01000012">
    <property type="protein sequence ID" value="PDT22426.1"/>
    <property type="molecule type" value="Genomic_DNA"/>
</dbReference>
<reference evidence="4 5" key="1">
    <citation type="submission" date="2017-09" db="EMBL/GenBank/DDBJ databases">
        <title>Comparative genomics of rhizobia isolated from Phaseolus vulgaris in China.</title>
        <authorList>
            <person name="Tong W."/>
        </authorList>
    </citation>
    <scope>NUCLEOTIDE SEQUENCE [LARGE SCALE GENOMIC DNA]</scope>
    <source>
        <strain evidence="4 5">FH14</strain>
    </source>
</reference>
<reference evidence="3" key="2">
    <citation type="submission" date="2023-04" db="EMBL/GenBank/DDBJ databases">
        <title>Genomic characterization of faba bean (Vicia faba) microsymbionts in Mexican soils.</title>
        <authorList>
            <person name="Rivera Orduna F.N."/>
            <person name="Guevara-Luna J."/>
            <person name="Yan J."/>
            <person name="Arroyo-Herrera I."/>
            <person name="Li Y."/>
            <person name="Vasquez-Murrieta M.S."/>
            <person name="Wang E.T."/>
        </authorList>
    </citation>
    <scope>NUCLEOTIDE SEQUENCE</scope>
    <source>
        <strain evidence="3">CH26</strain>
    </source>
</reference>
<dbReference type="AlphaFoldDB" id="A0A2A6KC00"/>
<feature type="modified residue" description="4-aspartylphosphate" evidence="1">
    <location>
        <position position="64"/>
    </location>
</feature>
<organism evidence="3 6">
    <name type="scientific">Rhizobium hidalgonense</name>
    <dbReference type="NCBI Taxonomy" id="1538159"/>
    <lineage>
        <taxon>Bacteria</taxon>
        <taxon>Pseudomonadati</taxon>
        <taxon>Pseudomonadota</taxon>
        <taxon>Alphaproteobacteria</taxon>
        <taxon>Hyphomicrobiales</taxon>
        <taxon>Rhizobiaceae</taxon>
        <taxon>Rhizobium/Agrobacterium group</taxon>
        <taxon>Rhizobium</taxon>
    </lineage>
</organism>
<sequence>MDDPAEIDVEGRRSVLVVEDELLIAMELKEALIAGGFRVLGPAASVDHALDLVSEECPHAAVLDFNLVGEKVTPVALQLKALGVPFVLASAVHPAELAVHPVLAGVANIGKPTDLKRLVDVLKTFLT</sequence>
<comment type="caution">
    <text evidence="3">The sequence shown here is derived from an EMBL/GenBank/DDBJ whole genome shotgun (WGS) entry which is preliminary data.</text>
</comment>
<dbReference type="GO" id="GO:0000160">
    <property type="term" value="P:phosphorelay signal transduction system"/>
    <property type="evidence" value="ECO:0007669"/>
    <property type="project" value="InterPro"/>
</dbReference>
<evidence type="ECO:0000313" key="6">
    <source>
        <dbReference type="Proteomes" id="UP001268610"/>
    </source>
</evidence>
<dbReference type="PROSITE" id="PS50110">
    <property type="entry name" value="RESPONSE_REGULATORY"/>
    <property type="match status" value="1"/>
</dbReference>
<dbReference type="EMBL" id="JAVLSF010000009">
    <property type="protein sequence ID" value="MDR9774514.1"/>
    <property type="molecule type" value="Genomic_DNA"/>
</dbReference>
<proteinExistence type="predicted"/>
<dbReference type="InterPro" id="IPR011006">
    <property type="entry name" value="CheY-like_superfamily"/>
</dbReference>
<name>A0A2A6KC00_9HYPH</name>
<gene>
    <name evidence="4" type="ORF">CO674_17755</name>
    <name evidence="3" type="ORF">RJJ65_17955</name>
</gene>
<evidence type="ECO:0000313" key="3">
    <source>
        <dbReference type="EMBL" id="MDR9774514.1"/>
    </source>
</evidence>